<dbReference type="Gene3D" id="2.40.128.20">
    <property type="match status" value="1"/>
</dbReference>
<organism evidence="5 6">
    <name type="scientific">Pogona vitticeps</name>
    <name type="common">central bearded dragon</name>
    <dbReference type="NCBI Taxonomy" id="103695"/>
    <lineage>
        <taxon>Eukaryota</taxon>
        <taxon>Metazoa</taxon>
        <taxon>Chordata</taxon>
        <taxon>Craniata</taxon>
        <taxon>Vertebrata</taxon>
        <taxon>Euteleostomi</taxon>
        <taxon>Lepidosauria</taxon>
        <taxon>Squamata</taxon>
        <taxon>Bifurcata</taxon>
        <taxon>Unidentata</taxon>
        <taxon>Episquamata</taxon>
        <taxon>Toxicofera</taxon>
        <taxon>Iguania</taxon>
        <taxon>Acrodonta</taxon>
        <taxon>Agamidae</taxon>
        <taxon>Amphibolurinae</taxon>
        <taxon>Pogona</taxon>
    </lineage>
</organism>
<dbReference type="PANTHER" id="PTHR11430:SF32">
    <property type="entry name" value="CHLOROPLASTIC LIPOCALIN"/>
    <property type="match status" value="1"/>
</dbReference>
<dbReference type="InParanoid" id="A0A6J0TKD1"/>
<evidence type="ECO:0000256" key="2">
    <source>
        <dbReference type="RuleBase" id="RU003695"/>
    </source>
</evidence>
<comment type="similarity">
    <text evidence="1 2">Belongs to the calycin superfamily. Lipocalin family.</text>
</comment>
<dbReference type="OrthoDB" id="9017403at2759"/>
<dbReference type="InterPro" id="IPR022272">
    <property type="entry name" value="Lipocalin_CS"/>
</dbReference>
<keyword evidence="3" id="KW-0732">Signal</keyword>
<feature type="chain" id="PRO_5047196928" evidence="3">
    <location>
        <begin position="21"/>
        <end position="172"/>
    </location>
</feature>
<dbReference type="InterPro" id="IPR002345">
    <property type="entry name" value="Lipocalin"/>
</dbReference>
<dbReference type="PROSITE" id="PS00213">
    <property type="entry name" value="LIPOCALIN"/>
    <property type="match status" value="1"/>
</dbReference>
<dbReference type="InterPro" id="IPR000566">
    <property type="entry name" value="Lipocln_cytosolic_FA-bd_dom"/>
</dbReference>
<reference evidence="6" key="1">
    <citation type="submission" date="2025-08" db="UniProtKB">
        <authorList>
            <consortium name="RefSeq"/>
        </authorList>
    </citation>
    <scope>IDENTIFICATION</scope>
</reference>
<evidence type="ECO:0000256" key="3">
    <source>
        <dbReference type="SAM" id="SignalP"/>
    </source>
</evidence>
<dbReference type="AlphaFoldDB" id="A0A6J0TKD1"/>
<dbReference type="PANTHER" id="PTHR11430">
    <property type="entry name" value="LIPOCALIN"/>
    <property type="match status" value="1"/>
</dbReference>
<dbReference type="Proteomes" id="UP001652642">
    <property type="component" value="Chromosome Z"/>
</dbReference>
<dbReference type="GO" id="GO:0036094">
    <property type="term" value="F:small molecule binding"/>
    <property type="evidence" value="ECO:0007669"/>
    <property type="project" value="InterPro"/>
</dbReference>
<dbReference type="InterPro" id="IPR012674">
    <property type="entry name" value="Calycin"/>
</dbReference>
<dbReference type="Pfam" id="PF00061">
    <property type="entry name" value="Lipocalin"/>
    <property type="match status" value="1"/>
</dbReference>
<dbReference type="SUPFAM" id="SSF50814">
    <property type="entry name" value="Lipocalins"/>
    <property type="match status" value="1"/>
</dbReference>
<dbReference type="PRINTS" id="PR00179">
    <property type="entry name" value="LIPOCALIN"/>
</dbReference>
<protein>
    <submittedName>
        <fullName evidence="6">Lipocalin-like</fullName>
    </submittedName>
</protein>
<evidence type="ECO:0000313" key="5">
    <source>
        <dbReference type="Proteomes" id="UP001652642"/>
    </source>
</evidence>
<evidence type="ECO:0000313" key="6">
    <source>
        <dbReference type="RefSeq" id="XP_020648941.2"/>
    </source>
</evidence>
<evidence type="ECO:0000259" key="4">
    <source>
        <dbReference type="Pfam" id="PF00061"/>
    </source>
</evidence>
<feature type="signal peptide" evidence="3">
    <location>
        <begin position="1"/>
        <end position="20"/>
    </location>
</feature>
<evidence type="ECO:0000256" key="1">
    <source>
        <dbReference type="ARBA" id="ARBA00006889"/>
    </source>
</evidence>
<dbReference type="GeneID" id="110078787"/>
<accession>A0A6J0TKD1</accession>
<feature type="domain" description="Lipocalin/cytosolic fatty-acid binding" evidence="4">
    <location>
        <begin position="35"/>
        <end position="148"/>
    </location>
</feature>
<dbReference type="RefSeq" id="XP_020648941.2">
    <property type="nucleotide sequence ID" value="XM_020793282.2"/>
</dbReference>
<name>A0A6J0TKD1_9SAUR</name>
<dbReference type="KEGG" id="pvt:110078787"/>
<gene>
    <name evidence="6" type="primary">LOC110078787</name>
</gene>
<sequence length="172" mass="19649">MMNGALLSVVVSTLGCLCVAFEIPVKPYLDMKKLAGKWHPILRAKYDPTDQPFYTYTMSPLNDGNVILKVEVPRVRACRLNFVALYAIQPGVFENADGKLTVHLVDTDYDNYHISHTERDNMAFMNLYGREKEVSEEVTKKFLDMAQKVMLNPMLLFYQHKTDLCLSPPQKA</sequence>
<keyword evidence="5" id="KW-1185">Reference proteome</keyword>
<proteinExistence type="inferred from homology"/>